<dbReference type="RefSeq" id="WP_076475934.1">
    <property type="nucleotide sequence ID" value="NZ_FTNT01000001.1"/>
</dbReference>
<evidence type="ECO:0000256" key="2">
    <source>
        <dbReference type="SAM" id="SignalP"/>
    </source>
</evidence>
<dbReference type="EMBL" id="FTNT01000001">
    <property type="protein sequence ID" value="SIR67190.1"/>
    <property type="molecule type" value="Genomic_DNA"/>
</dbReference>
<reference evidence="3 4" key="1">
    <citation type="submission" date="2017-01" db="EMBL/GenBank/DDBJ databases">
        <authorList>
            <person name="Mah S.A."/>
            <person name="Swanson W.J."/>
            <person name="Moy G.W."/>
            <person name="Vacquier V.D."/>
        </authorList>
    </citation>
    <scope>NUCLEOTIDE SEQUENCE [LARGE SCALE GENOMIC DNA]</scope>
    <source>
        <strain evidence="3 4">CPCC 203464</strain>
    </source>
</reference>
<feature type="chain" id="PRO_5038815704" description="DUF2599 domain-containing protein" evidence="2">
    <location>
        <begin position="21"/>
        <end position="158"/>
    </location>
</feature>
<feature type="compositionally biased region" description="Low complexity" evidence="1">
    <location>
        <begin position="29"/>
        <end position="41"/>
    </location>
</feature>
<evidence type="ECO:0000313" key="4">
    <source>
        <dbReference type="Proteomes" id="UP000186218"/>
    </source>
</evidence>
<feature type="compositionally biased region" description="Pro residues" evidence="1">
    <location>
        <begin position="42"/>
        <end position="55"/>
    </location>
</feature>
<organism evidence="3 4">
    <name type="scientific">Williamsia sterculiae</name>
    <dbReference type="NCBI Taxonomy" id="1344003"/>
    <lineage>
        <taxon>Bacteria</taxon>
        <taxon>Bacillati</taxon>
        <taxon>Actinomycetota</taxon>
        <taxon>Actinomycetes</taxon>
        <taxon>Mycobacteriales</taxon>
        <taxon>Nocardiaceae</taxon>
        <taxon>Williamsia</taxon>
    </lineage>
</organism>
<gene>
    <name evidence="3" type="ORF">SAMN05445060_0368</name>
</gene>
<evidence type="ECO:0000256" key="1">
    <source>
        <dbReference type="SAM" id="MobiDB-lite"/>
    </source>
</evidence>
<name>A0A1N7CUH2_9NOCA</name>
<evidence type="ECO:0008006" key="5">
    <source>
        <dbReference type="Google" id="ProtNLM"/>
    </source>
</evidence>
<dbReference type="AlphaFoldDB" id="A0A1N7CUH2"/>
<accession>A0A1N7CUH2</accession>
<dbReference type="Pfam" id="PF10783">
    <property type="entry name" value="DUF2599"/>
    <property type="match status" value="1"/>
</dbReference>
<protein>
    <recommendedName>
        <fullName evidence="5">DUF2599 domain-containing protein</fullName>
    </recommendedName>
</protein>
<feature type="region of interest" description="Disordered" evidence="1">
    <location>
        <begin position="24"/>
        <end position="55"/>
    </location>
</feature>
<proteinExistence type="predicted"/>
<sequence>MRSVGAVGLAIAMSMSMVVAGCSSSGDQAAESTPSSSATSPSPSPAVSSPPPALPPFVDHVAWVQTSVGPSLQVFPTPSGRRAPTTDADAAWSEVVADARAQHTDAYTAGMRAQFDCHWQYARVFAPDKTSWNLEPDRPVVTPQQMFAANCNPGGPEE</sequence>
<dbReference type="OrthoDB" id="4412570at2"/>
<keyword evidence="4" id="KW-1185">Reference proteome</keyword>
<feature type="signal peptide" evidence="2">
    <location>
        <begin position="1"/>
        <end position="20"/>
    </location>
</feature>
<evidence type="ECO:0000313" key="3">
    <source>
        <dbReference type="EMBL" id="SIR67190.1"/>
    </source>
</evidence>
<dbReference type="InterPro" id="IPR019719">
    <property type="entry name" value="DUF2599"/>
</dbReference>
<keyword evidence="2" id="KW-0732">Signal</keyword>
<dbReference type="Proteomes" id="UP000186218">
    <property type="component" value="Unassembled WGS sequence"/>
</dbReference>
<dbReference type="STRING" id="1344003.SAMN05445060_0368"/>
<dbReference type="PROSITE" id="PS51257">
    <property type="entry name" value="PROKAR_LIPOPROTEIN"/>
    <property type="match status" value="1"/>
</dbReference>